<evidence type="ECO:0000256" key="1">
    <source>
        <dbReference type="SAM" id="Phobius"/>
    </source>
</evidence>
<feature type="transmembrane region" description="Helical" evidence="1">
    <location>
        <begin position="12"/>
        <end position="35"/>
    </location>
</feature>
<sequence>MAVYQCLLTAPFLWCIIIILCPSQSCICLGFIALFRKTIC</sequence>
<name>A0A2P2MXL2_RHIMU</name>
<reference evidence="2" key="1">
    <citation type="submission" date="2018-02" db="EMBL/GenBank/DDBJ databases">
        <title>Rhizophora mucronata_Transcriptome.</title>
        <authorList>
            <person name="Meera S.P."/>
            <person name="Sreeshan A."/>
            <person name="Augustine A."/>
        </authorList>
    </citation>
    <scope>NUCLEOTIDE SEQUENCE</scope>
    <source>
        <tissue evidence="2">Leaf</tissue>
    </source>
</reference>
<protein>
    <submittedName>
        <fullName evidence="2">Uncharacterized protein</fullName>
    </submittedName>
</protein>
<proteinExistence type="predicted"/>
<evidence type="ECO:0000313" key="2">
    <source>
        <dbReference type="EMBL" id="MBX34955.1"/>
    </source>
</evidence>
<keyword evidence="1" id="KW-1133">Transmembrane helix</keyword>
<organism evidence="2">
    <name type="scientific">Rhizophora mucronata</name>
    <name type="common">Asiatic mangrove</name>
    <dbReference type="NCBI Taxonomy" id="61149"/>
    <lineage>
        <taxon>Eukaryota</taxon>
        <taxon>Viridiplantae</taxon>
        <taxon>Streptophyta</taxon>
        <taxon>Embryophyta</taxon>
        <taxon>Tracheophyta</taxon>
        <taxon>Spermatophyta</taxon>
        <taxon>Magnoliopsida</taxon>
        <taxon>eudicotyledons</taxon>
        <taxon>Gunneridae</taxon>
        <taxon>Pentapetalae</taxon>
        <taxon>rosids</taxon>
        <taxon>fabids</taxon>
        <taxon>Malpighiales</taxon>
        <taxon>Rhizophoraceae</taxon>
        <taxon>Rhizophora</taxon>
    </lineage>
</organism>
<dbReference type="EMBL" id="GGEC01054471">
    <property type="protein sequence ID" value="MBX34955.1"/>
    <property type="molecule type" value="Transcribed_RNA"/>
</dbReference>
<keyword evidence="1" id="KW-0472">Membrane</keyword>
<keyword evidence="1" id="KW-0812">Transmembrane</keyword>
<accession>A0A2P2MXL2</accession>
<dbReference type="AlphaFoldDB" id="A0A2P2MXL2"/>